<reference evidence="1 2" key="1">
    <citation type="submission" date="2020-08" db="EMBL/GenBank/DDBJ databases">
        <title>A novel species.</title>
        <authorList>
            <person name="Gao J."/>
        </authorList>
    </citation>
    <scope>NUCLEOTIDE SEQUENCE [LARGE SCALE GENOMIC DNA]</scope>
    <source>
        <strain evidence="1 2">CRXT-G-22</strain>
    </source>
</reference>
<sequence length="165" mass="17971">MPWAALVSAVVGAVIATGAGALLERARWRRERSERSAGVRRVLYGEYLEQLSQARNVFRGLARSPDLPRAEREQAARSGFAACYGLRYQMSITAPDQVVRASETAFRALRDVRDLAAGGVAAGDPAYVTGRESYEDALAALRAGMRRTWVSIGRRAEGPGHRGPR</sequence>
<keyword evidence="2" id="KW-1185">Reference proteome</keyword>
<protein>
    <submittedName>
        <fullName evidence="1">Uncharacterized protein</fullName>
    </submittedName>
</protein>
<name>A0A7H0IIQ4_9ACTN</name>
<dbReference type="RefSeq" id="WP_187749621.1">
    <property type="nucleotide sequence ID" value="NZ_CP060828.1"/>
</dbReference>
<dbReference type="KEGG" id="sroi:IAG44_26745"/>
<gene>
    <name evidence="1" type="ORF">IAG44_26745</name>
</gene>
<accession>A0A7H0IIQ4</accession>
<dbReference type="Proteomes" id="UP000516052">
    <property type="component" value="Chromosome"/>
</dbReference>
<evidence type="ECO:0000313" key="1">
    <source>
        <dbReference type="EMBL" id="QNP72670.1"/>
    </source>
</evidence>
<organism evidence="1 2">
    <name type="scientific">Streptomyces roseirectus</name>
    <dbReference type="NCBI Taxonomy" id="2768066"/>
    <lineage>
        <taxon>Bacteria</taxon>
        <taxon>Bacillati</taxon>
        <taxon>Actinomycetota</taxon>
        <taxon>Actinomycetes</taxon>
        <taxon>Kitasatosporales</taxon>
        <taxon>Streptomycetaceae</taxon>
        <taxon>Streptomyces</taxon>
    </lineage>
</organism>
<dbReference type="EMBL" id="CP060828">
    <property type="protein sequence ID" value="QNP72670.1"/>
    <property type="molecule type" value="Genomic_DNA"/>
</dbReference>
<evidence type="ECO:0000313" key="2">
    <source>
        <dbReference type="Proteomes" id="UP000516052"/>
    </source>
</evidence>
<proteinExistence type="predicted"/>
<dbReference type="AlphaFoldDB" id="A0A7H0IIQ4"/>